<evidence type="ECO:0000256" key="2">
    <source>
        <dbReference type="ARBA" id="ARBA00023125"/>
    </source>
</evidence>
<evidence type="ECO:0000256" key="3">
    <source>
        <dbReference type="ARBA" id="ARBA00023163"/>
    </source>
</evidence>
<name>A0ABX6HG26_9PSED</name>
<evidence type="ECO:0000256" key="4">
    <source>
        <dbReference type="PROSITE-ProRule" id="PRU00169"/>
    </source>
</evidence>
<evidence type="ECO:0000259" key="7">
    <source>
        <dbReference type="PROSITE" id="PS51755"/>
    </source>
</evidence>
<feature type="domain" description="OmpR/PhoB-type" evidence="7">
    <location>
        <begin position="124"/>
        <end position="218"/>
    </location>
</feature>
<keyword evidence="9" id="KW-1185">Reference proteome</keyword>
<feature type="domain" description="Response regulatory" evidence="6">
    <location>
        <begin position="2"/>
        <end position="116"/>
    </location>
</feature>
<gene>
    <name evidence="8" type="ORF">N015_19950</name>
</gene>
<evidence type="ECO:0000256" key="5">
    <source>
        <dbReference type="PROSITE-ProRule" id="PRU01091"/>
    </source>
</evidence>
<organism evidence="8 9">
    <name type="scientific">Pseudomonas asturiensis</name>
    <dbReference type="NCBI Taxonomy" id="1190415"/>
    <lineage>
        <taxon>Bacteria</taxon>
        <taxon>Pseudomonadati</taxon>
        <taxon>Pseudomonadota</taxon>
        <taxon>Gammaproteobacteria</taxon>
        <taxon>Pseudomonadales</taxon>
        <taxon>Pseudomonadaceae</taxon>
        <taxon>Pseudomonas</taxon>
    </lineage>
</organism>
<evidence type="ECO:0000256" key="1">
    <source>
        <dbReference type="ARBA" id="ARBA00023015"/>
    </source>
</evidence>
<dbReference type="RefSeq" id="WP_024685750.1">
    <property type="nucleotide sequence ID" value="NZ_CP047265.1"/>
</dbReference>
<dbReference type="Proteomes" id="UP000464644">
    <property type="component" value="Chromosome"/>
</dbReference>
<dbReference type="Pfam" id="PF00072">
    <property type="entry name" value="Response_reg"/>
    <property type="match status" value="1"/>
</dbReference>
<proteinExistence type="predicted"/>
<dbReference type="InterPro" id="IPR001867">
    <property type="entry name" value="OmpR/PhoB-type_DNA-bd"/>
</dbReference>
<keyword evidence="2 5" id="KW-0238">DNA-binding</keyword>
<dbReference type="PANTHER" id="PTHR48111">
    <property type="entry name" value="REGULATOR OF RPOS"/>
    <property type="match status" value="1"/>
</dbReference>
<dbReference type="InterPro" id="IPR011006">
    <property type="entry name" value="CheY-like_superfamily"/>
</dbReference>
<dbReference type="Gene3D" id="3.40.50.2300">
    <property type="match status" value="1"/>
</dbReference>
<dbReference type="SUPFAM" id="SSF52172">
    <property type="entry name" value="CheY-like"/>
    <property type="match status" value="1"/>
</dbReference>
<protein>
    <submittedName>
        <fullName evidence="8">Response regulator</fullName>
    </submittedName>
</protein>
<dbReference type="InterPro" id="IPR036388">
    <property type="entry name" value="WH-like_DNA-bd_sf"/>
</dbReference>
<dbReference type="Pfam" id="PF00486">
    <property type="entry name" value="Trans_reg_C"/>
    <property type="match status" value="1"/>
</dbReference>
<dbReference type="EMBL" id="CP047265">
    <property type="protein sequence ID" value="QHF04555.1"/>
    <property type="molecule type" value="Genomic_DNA"/>
</dbReference>
<dbReference type="InterPro" id="IPR039420">
    <property type="entry name" value="WalR-like"/>
</dbReference>
<dbReference type="PANTHER" id="PTHR48111:SF67">
    <property type="entry name" value="TRANSCRIPTIONAL REGULATORY PROTEIN TCTD"/>
    <property type="match status" value="1"/>
</dbReference>
<accession>A0ABX6HG26</accession>
<dbReference type="InterPro" id="IPR016032">
    <property type="entry name" value="Sig_transdc_resp-reg_C-effctor"/>
</dbReference>
<feature type="DNA-binding region" description="OmpR/PhoB-type" evidence="5">
    <location>
        <begin position="124"/>
        <end position="218"/>
    </location>
</feature>
<reference evidence="8 9" key="1">
    <citation type="journal article" date="2014" name="Genome Announc.">
        <title>Draft Genome Sequences of a Phylogenetically Diverse Suite of Pseudomonas syringae Strains from Multiple Source Populations.</title>
        <authorList>
            <person name="Baltrus D.A."/>
            <person name="Yourstone S."/>
            <person name="Lind A."/>
            <person name="Guilbaud C."/>
            <person name="Sands D.C."/>
            <person name="Jones C.D."/>
            <person name="Morris C.E."/>
            <person name="Dangl J.L."/>
        </authorList>
    </citation>
    <scope>NUCLEOTIDE SEQUENCE [LARGE SCALE GENOMIC DNA]</scope>
    <source>
        <strain evidence="8 9">CC1524</strain>
    </source>
</reference>
<keyword evidence="4" id="KW-0597">Phosphoprotein</keyword>
<keyword evidence="3" id="KW-0804">Transcription</keyword>
<dbReference type="SMART" id="SM00448">
    <property type="entry name" value="REC"/>
    <property type="match status" value="1"/>
</dbReference>
<dbReference type="SMART" id="SM00862">
    <property type="entry name" value="Trans_reg_C"/>
    <property type="match status" value="1"/>
</dbReference>
<dbReference type="Gene3D" id="6.10.250.690">
    <property type="match status" value="1"/>
</dbReference>
<evidence type="ECO:0000313" key="8">
    <source>
        <dbReference type="EMBL" id="QHF04555.1"/>
    </source>
</evidence>
<dbReference type="PROSITE" id="PS50110">
    <property type="entry name" value="RESPONSE_REGULATORY"/>
    <property type="match status" value="1"/>
</dbReference>
<dbReference type="SUPFAM" id="SSF46894">
    <property type="entry name" value="C-terminal effector domain of the bipartite response regulators"/>
    <property type="match status" value="1"/>
</dbReference>
<keyword evidence="1" id="KW-0805">Transcription regulation</keyword>
<sequence>MRLLLIEDDAALGEGIHQALSREGYTVDWIRDGSSALHALLSETFDLAILDLGLPRLDGFEVLKRLRHSGSTLPVMILTARDSTEDRITGLDTGADDYLVKPFDVSELKARLRALLRRSAGRAKVLIEHAGITLDPGTQQVSYHNEPVALTPKEYQLLYELLSPPGRVMTRERLMQLLYGWNEEAESNTLEVHIHHLRKKFSSDLIRTIRGVGYLVEERS</sequence>
<dbReference type="CDD" id="cd17624">
    <property type="entry name" value="REC_OmpR_PmrA-like"/>
    <property type="match status" value="1"/>
</dbReference>
<feature type="modified residue" description="4-aspartylphosphate" evidence="4">
    <location>
        <position position="51"/>
    </location>
</feature>
<dbReference type="CDD" id="cd00383">
    <property type="entry name" value="trans_reg_C"/>
    <property type="match status" value="1"/>
</dbReference>
<evidence type="ECO:0000259" key="6">
    <source>
        <dbReference type="PROSITE" id="PS50110"/>
    </source>
</evidence>
<dbReference type="Gene3D" id="1.10.10.10">
    <property type="entry name" value="Winged helix-like DNA-binding domain superfamily/Winged helix DNA-binding domain"/>
    <property type="match status" value="1"/>
</dbReference>
<evidence type="ECO:0000313" key="9">
    <source>
        <dbReference type="Proteomes" id="UP000464644"/>
    </source>
</evidence>
<dbReference type="InterPro" id="IPR001789">
    <property type="entry name" value="Sig_transdc_resp-reg_receiver"/>
</dbReference>
<dbReference type="PROSITE" id="PS51755">
    <property type="entry name" value="OMPR_PHOB"/>
    <property type="match status" value="1"/>
</dbReference>